<sequence length="47" mass="5320">NCERELTDELDADGHPLEQKGNLDRKVAGRCHKKTSAKVMRLTLTQL</sequence>
<reference evidence="2 3" key="1">
    <citation type="journal article" date="2015" name="Nature">
        <title>rRNA introns, odd ribosomes, and small enigmatic genomes across a large radiation of phyla.</title>
        <authorList>
            <person name="Brown C.T."/>
            <person name="Hug L.A."/>
            <person name="Thomas B.C."/>
            <person name="Sharon I."/>
            <person name="Castelle C.J."/>
            <person name="Singh A."/>
            <person name="Wilkins M.J."/>
            <person name="Williams K.H."/>
            <person name="Banfield J.F."/>
        </authorList>
    </citation>
    <scope>NUCLEOTIDE SEQUENCE [LARGE SCALE GENOMIC DNA]</scope>
</reference>
<organism evidence="2 3">
    <name type="scientific">Candidatus Woesebacteria bacterium GW2011_GWD1_41_12</name>
    <dbReference type="NCBI Taxonomy" id="1618593"/>
    <lineage>
        <taxon>Bacteria</taxon>
        <taxon>Candidatus Woeseibacteriota</taxon>
    </lineage>
</organism>
<evidence type="ECO:0000256" key="1">
    <source>
        <dbReference type="SAM" id="MobiDB-lite"/>
    </source>
</evidence>
<feature type="region of interest" description="Disordered" evidence="1">
    <location>
        <begin position="1"/>
        <end position="21"/>
    </location>
</feature>
<accession>A0A0G0X1D4</accession>
<dbReference type="AlphaFoldDB" id="A0A0G0X1D4"/>
<feature type="non-terminal residue" evidence="2">
    <location>
        <position position="1"/>
    </location>
</feature>
<evidence type="ECO:0000313" key="3">
    <source>
        <dbReference type="Proteomes" id="UP000034275"/>
    </source>
</evidence>
<gene>
    <name evidence="2" type="ORF">UU39_C0013G0022</name>
</gene>
<evidence type="ECO:0000313" key="2">
    <source>
        <dbReference type="EMBL" id="KKR90430.1"/>
    </source>
</evidence>
<proteinExistence type="predicted"/>
<protein>
    <submittedName>
        <fullName evidence="2">Uncharacterized protein</fullName>
    </submittedName>
</protein>
<comment type="caution">
    <text evidence="2">The sequence shown here is derived from an EMBL/GenBank/DDBJ whole genome shotgun (WGS) entry which is preliminary data.</text>
</comment>
<dbReference type="Proteomes" id="UP000034275">
    <property type="component" value="Unassembled WGS sequence"/>
</dbReference>
<dbReference type="EMBL" id="LCAL01000013">
    <property type="protein sequence ID" value="KKR90430.1"/>
    <property type="molecule type" value="Genomic_DNA"/>
</dbReference>
<name>A0A0G0X1D4_9BACT</name>